<feature type="domain" description="HTH araC/xylS-type" evidence="7">
    <location>
        <begin position="169"/>
        <end position="269"/>
    </location>
</feature>
<organism evidence="8 9">
    <name type="scientific">Streptomyces tagetis</name>
    <dbReference type="NCBI Taxonomy" id="2820809"/>
    <lineage>
        <taxon>Bacteria</taxon>
        <taxon>Bacillati</taxon>
        <taxon>Actinomycetota</taxon>
        <taxon>Actinomycetes</taxon>
        <taxon>Kitasatosporales</taxon>
        <taxon>Streptomycetaceae</taxon>
        <taxon>Streptomyces</taxon>
    </lineage>
</organism>
<dbReference type="InterPro" id="IPR003313">
    <property type="entry name" value="AraC-bd"/>
</dbReference>
<comment type="caution">
    <text evidence="8">The sequence shown here is derived from an EMBL/GenBank/DDBJ whole genome shotgun (WGS) entry which is preliminary data.</text>
</comment>
<dbReference type="EMBL" id="JAGPNL010000001">
    <property type="protein sequence ID" value="MBQ0825925.1"/>
    <property type="molecule type" value="Genomic_DNA"/>
</dbReference>
<dbReference type="InterPro" id="IPR011051">
    <property type="entry name" value="RmlC_Cupin_sf"/>
</dbReference>
<dbReference type="SMART" id="SM00342">
    <property type="entry name" value="HTH_ARAC"/>
    <property type="match status" value="1"/>
</dbReference>
<evidence type="ECO:0000256" key="5">
    <source>
        <dbReference type="ARBA" id="ARBA00074140"/>
    </source>
</evidence>
<dbReference type="Gene3D" id="1.10.10.60">
    <property type="entry name" value="Homeodomain-like"/>
    <property type="match status" value="1"/>
</dbReference>
<protein>
    <recommendedName>
        <fullName evidence="5">HTH-type transcriptional regulator RipA</fullName>
    </recommendedName>
    <alternativeName>
        <fullName evidence="6">Repressor of iron proteins A</fullName>
    </alternativeName>
</protein>
<accession>A0A941AZ80</accession>
<keyword evidence="2" id="KW-0805">Transcription regulation</keyword>
<dbReference type="GO" id="GO:0043565">
    <property type="term" value="F:sequence-specific DNA binding"/>
    <property type="evidence" value="ECO:0007669"/>
    <property type="project" value="InterPro"/>
</dbReference>
<sequence length="270" mass="30355">MPPEVLMTLLSPPPILERNDSATDRAVPRPFLLTTSVYEPERAISWPPHRHAEHELLWSDRGVVTMFADGRQWTVTPGVGLWVPAGMEHEGSTRDHTEVRATYFAPDSWRKTWDRPVAVSVIPAVRQLLMHLKYAPMTAEQRMRAQQVCIDMLEITESTQLDVPLPRDRRLAPLVESVLRDPADDRSLEQWAVLLNMTSRTLTRAFAAEVAMSFARWRRLVRMRAALGQLADGSSVKVVARRVGYGSTSAFVAAFRKTVGHTPGDLAGRL</sequence>
<name>A0A941AZ80_9ACTN</name>
<dbReference type="Pfam" id="PF12833">
    <property type="entry name" value="HTH_18"/>
    <property type="match status" value="1"/>
</dbReference>
<dbReference type="PROSITE" id="PS00041">
    <property type="entry name" value="HTH_ARAC_FAMILY_1"/>
    <property type="match status" value="1"/>
</dbReference>
<evidence type="ECO:0000256" key="1">
    <source>
        <dbReference type="ARBA" id="ARBA00022491"/>
    </source>
</evidence>
<keyword evidence="4" id="KW-0804">Transcription</keyword>
<keyword evidence="3" id="KW-0238">DNA-binding</keyword>
<evidence type="ECO:0000256" key="4">
    <source>
        <dbReference type="ARBA" id="ARBA00023163"/>
    </source>
</evidence>
<keyword evidence="1" id="KW-0678">Repressor</keyword>
<evidence type="ECO:0000256" key="2">
    <source>
        <dbReference type="ARBA" id="ARBA00023015"/>
    </source>
</evidence>
<dbReference type="Gene3D" id="2.60.120.10">
    <property type="entry name" value="Jelly Rolls"/>
    <property type="match status" value="1"/>
</dbReference>
<reference evidence="8" key="1">
    <citation type="submission" date="2021-04" db="EMBL/GenBank/DDBJ databases">
        <title>Genome seq and assembly of Streptomyces sp. RG38.</title>
        <authorList>
            <person name="Chhetri G."/>
        </authorList>
    </citation>
    <scope>NUCLEOTIDE SEQUENCE</scope>
    <source>
        <strain evidence="8">RG38</strain>
    </source>
</reference>
<dbReference type="PROSITE" id="PS01124">
    <property type="entry name" value="HTH_ARAC_FAMILY_2"/>
    <property type="match status" value="1"/>
</dbReference>
<proteinExistence type="predicted"/>
<dbReference type="RefSeq" id="WP_210868568.1">
    <property type="nucleotide sequence ID" value="NZ_JAGPNL010000001.1"/>
</dbReference>
<keyword evidence="9" id="KW-1185">Reference proteome</keyword>
<dbReference type="SUPFAM" id="SSF46689">
    <property type="entry name" value="Homeodomain-like"/>
    <property type="match status" value="1"/>
</dbReference>
<evidence type="ECO:0000313" key="9">
    <source>
        <dbReference type="Proteomes" id="UP000677875"/>
    </source>
</evidence>
<evidence type="ECO:0000256" key="6">
    <source>
        <dbReference type="ARBA" id="ARBA00079449"/>
    </source>
</evidence>
<dbReference type="AlphaFoldDB" id="A0A941AZ80"/>
<evidence type="ECO:0000313" key="8">
    <source>
        <dbReference type="EMBL" id="MBQ0825925.1"/>
    </source>
</evidence>
<dbReference type="FunFam" id="1.10.10.60:FF:000132">
    <property type="entry name" value="AraC family transcriptional regulator"/>
    <property type="match status" value="1"/>
</dbReference>
<dbReference type="PANTHER" id="PTHR11019">
    <property type="entry name" value="HTH-TYPE TRANSCRIPTIONAL REGULATOR NIMR"/>
    <property type="match status" value="1"/>
</dbReference>
<gene>
    <name evidence="8" type="ORF">J5Y05_05300</name>
</gene>
<dbReference type="Pfam" id="PF02311">
    <property type="entry name" value="AraC_binding"/>
    <property type="match status" value="1"/>
</dbReference>
<dbReference type="InterPro" id="IPR014710">
    <property type="entry name" value="RmlC-like_jellyroll"/>
</dbReference>
<dbReference type="InterPro" id="IPR009057">
    <property type="entry name" value="Homeodomain-like_sf"/>
</dbReference>
<dbReference type="InterPro" id="IPR018060">
    <property type="entry name" value="HTH_AraC"/>
</dbReference>
<dbReference type="GO" id="GO:0003700">
    <property type="term" value="F:DNA-binding transcription factor activity"/>
    <property type="evidence" value="ECO:0007669"/>
    <property type="project" value="InterPro"/>
</dbReference>
<dbReference type="SUPFAM" id="SSF51182">
    <property type="entry name" value="RmlC-like cupins"/>
    <property type="match status" value="1"/>
</dbReference>
<dbReference type="Proteomes" id="UP000677875">
    <property type="component" value="Unassembled WGS sequence"/>
</dbReference>
<dbReference type="InterPro" id="IPR018062">
    <property type="entry name" value="HTH_AraC-typ_CS"/>
</dbReference>
<evidence type="ECO:0000256" key="3">
    <source>
        <dbReference type="ARBA" id="ARBA00023125"/>
    </source>
</evidence>
<dbReference type="PANTHER" id="PTHR11019:SF199">
    <property type="entry name" value="HTH-TYPE TRANSCRIPTIONAL REGULATOR NIMR"/>
    <property type="match status" value="1"/>
</dbReference>
<evidence type="ECO:0000259" key="7">
    <source>
        <dbReference type="PROSITE" id="PS01124"/>
    </source>
</evidence>